<keyword evidence="6 8" id="KW-0472">Membrane</keyword>
<dbReference type="PANTHER" id="PTHR24186">
    <property type="entry name" value="PROTEIN PHOSPHATASE 1 REGULATORY SUBUNIT"/>
    <property type="match status" value="1"/>
</dbReference>
<proteinExistence type="predicted"/>
<accession>A0ABC9GSU5</accession>
<evidence type="ECO:0000256" key="5">
    <source>
        <dbReference type="ARBA" id="ARBA00023043"/>
    </source>
</evidence>
<dbReference type="Pfam" id="PF13637">
    <property type="entry name" value="Ank_4"/>
    <property type="match status" value="1"/>
</dbReference>
<dbReference type="Pfam" id="PF12796">
    <property type="entry name" value="Ank_2"/>
    <property type="match status" value="1"/>
</dbReference>
<keyword evidence="4 8" id="KW-1133">Transmembrane helix</keyword>
<organism evidence="10 11">
    <name type="scientific">Urochloa decumbens</name>
    <dbReference type="NCBI Taxonomy" id="240449"/>
    <lineage>
        <taxon>Eukaryota</taxon>
        <taxon>Viridiplantae</taxon>
        <taxon>Streptophyta</taxon>
        <taxon>Embryophyta</taxon>
        <taxon>Tracheophyta</taxon>
        <taxon>Spermatophyta</taxon>
        <taxon>Magnoliopsida</taxon>
        <taxon>Liliopsida</taxon>
        <taxon>Poales</taxon>
        <taxon>Poaceae</taxon>
        <taxon>PACMAD clade</taxon>
        <taxon>Panicoideae</taxon>
        <taxon>Panicodae</taxon>
        <taxon>Paniceae</taxon>
        <taxon>Melinidinae</taxon>
        <taxon>Urochloa</taxon>
    </lineage>
</organism>
<dbReference type="InterPro" id="IPR002110">
    <property type="entry name" value="Ankyrin_rpt"/>
</dbReference>
<keyword evidence="2 8" id="KW-0812">Transmembrane</keyword>
<sequence length="683" mass="72843">MAEALAAAVEFGPEKMTLSTELLKALTAGDVVRLEQLVSGEGRPQANGHVAINVNGGGGTSPGPVVSPPRAGASCLLGVTCNGNTALHLVASRGHAKLSALLCEKAPSLLATRNRSLDTPLHCAAKAGSRDVAACLLSAMRAAGEEAAAALPTRNCLGATALYEAVRYGRAGVVDLLMTEAPELSALTTEDGSSPLYLAASIDSLEMVRAILRPALDGTPSPASYSGPEGRTALHAAAIATREIAREMAQEILKWEPEGPGLLTKVDSSGRTPLLFAIRCTVLDVIDLFLEYDPTSDELPRISNNKGSFPVHIAAMVGSTAIIDKLVQKCPDYYEMVDAQGRNLLHCAVEFNKDAVVRYICQNDTFSMLLNAVDYDGNTPLHLAAKHGSPRIVSLLLQTMKVKTYMANKDGLTARALAIHALPPRWNTYILSPRHLTICCLIWSKATITLDRIHYLCANVKQVVEEASKEEDNLTKTGTIGSVLIATVAFASAFTVPGGFVADDRSGAGAATLARRFAFRAFAVSDTLAFVCSATATCFLILGGTREVPRNQRSRYKGLASVLLPLAAYFIIAAFAFGFHLVLGDGNRGFIASVYTVCLATVFFALPDIWVPWHLGLVKAVWRRAGWRGLVDIDKIKGRSVRQLLHCFANSFLIQYLAGPLFVALISAAFVVAIALNIALPNY</sequence>
<evidence type="ECO:0000313" key="10">
    <source>
        <dbReference type="EMBL" id="CAM0144820.1"/>
    </source>
</evidence>
<feature type="transmembrane region" description="Helical" evidence="8">
    <location>
        <begin position="590"/>
        <end position="613"/>
    </location>
</feature>
<dbReference type="Proteomes" id="UP001497457">
    <property type="component" value="Unassembled WGS sequence"/>
</dbReference>
<protein>
    <recommendedName>
        <fullName evidence="9">PGG domain-containing protein</fullName>
    </recommendedName>
</protein>
<comment type="caution">
    <text evidence="10">The sequence shown here is derived from an EMBL/GenBank/DDBJ whole genome shotgun (WGS) entry which is preliminary data.</text>
</comment>
<evidence type="ECO:0000256" key="1">
    <source>
        <dbReference type="ARBA" id="ARBA00004141"/>
    </source>
</evidence>
<evidence type="ECO:0000256" key="6">
    <source>
        <dbReference type="ARBA" id="ARBA00023136"/>
    </source>
</evidence>
<dbReference type="InterPro" id="IPR036770">
    <property type="entry name" value="Ankyrin_rpt-contain_sf"/>
</dbReference>
<feature type="transmembrane region" description="Helical" evidence="8">
    <location>
        <begin position="480"/>
        <end position="501"/>
    </location>
</feature>
<evidence type="ECO:0000256" key="2">
    <source>
        <dbReference type="ARBA" id="ARBA00022692"/>
    </source>
</evidence>
<feature type="repeat" description="ANK" evidence="7">
    <location>
        <begin position="376"/>
        <end position="398"/>
    </location>
</feature>
<dbReference type="GO" id="GO:0016020">
    <property type="term" value="C:membrane"/>
    <property type="evidence" value="ECO:0007669"/>
    <property type="project" value="UniProtKB-SubCell"/>
</dbReference>
<dbReference type="Pfam" id="PF13962">
    <property type="entry name" value="PGG"/>
    <property type="match status" value="1"/>
</dbReference>
<dbReference type="PROSITE" id="PS50088">
    <property type="entry name" value="ANK_REPEAT"/>
    <property type="match status" value="2"/>
</dbReference>
<feature type="transmembrane region" description="Helical" evidence="8">
    <location>
        <begin position="653"/>
        <end position="680"/>
    </location>
</feature>
<keyword evidence="5 7" id="KW-0040">ANK repeat</keyword>
<reference evidence="10 11" key="1">
    <citation type="submission" date="2024-10" db="EMBL/GenBank/DDBJ databases">
        <authorList>
            <person name="Ryan C."/>
        </authorList>
    </citation>
    <scope>NUCLEOTIDE SEQUENCE [LARGE SCALE GENOMIC DNA]</scope>
</reference>
<feature type="repeat" description="ANK" evidence="7">
    <location>
        <begin position="82"/>
        <end position="114"/>
    </location>
</feature>
<dbReference type="AlphaFoldDB" id="A0ABC9GSU5"/>
<evidence type="ECO:0000256" key="3">
    <source>
        <dbReference type="ARBA" id="ARBA00022737"/>
    </source>
</evidence>
<dbReference type="SUPFAM" id="SSF48403">
    <property type="entry name" value="Ankyrin repeat"/>
    <property type="match status" value="2"/>
</dbReference>
<gene>
    <name evidence="10" type="ORF">URODEC1_LOCUS118655</name>
</gene>
<comment type="subcellular location">
    <subcellularLocation>
        <location evidence="1">Membrane</location>
        <topology evidence="1">Multi-pass membrane protein</topology>
    </subcellularLocation>
</comment>
<evidence type="ECO:0000313" key="11">
    <source>
        <dbReference type="Proteomes" id="UP001497457"/>
    </source>
</evidence>
<evidence type="ECO:0000259" key="9">
    <source>
        <dbReference type="Pfam" id="PF13962"/>
    </source>
</evidence>
<evidence type="ECO:0000256" key="8">
    <source>
        <dbReference type="SAM" id="Phobius"/>
    </source>
</evidence>
<dbReference type="PANTHER" id="PTHR24186:SF50">
    <property type="entry name" value="ANKYRIN REPEAT-CONTAINING PROTEIN ITN1-LIKE ISOFORM X1"/>
    <property type="match status" value="1"/>
</dbReference>
<feature type="domain" description="PGG" evidence="9">
    <location>
        <begin position="469"/>
        <end position="581"/>
    </location>
</feature>
<dbReference type="InterPro" id="IPR026961">
    <property type="entry name" value="PGG_dom"/>
</dbReference>
<dbReference type="PROSITE" id="PS50297">
    <property type="entry name" value="ANK_REP_REGION"/>
    <property type="match status" value="1"/>
</dbReference>
<feature type="transmembrane region" description="Helical" evidence="8">
    <location>
        <begin position="562"/>
        <end position="583"/>
    </location>
</feature>
<keyword evidence="11" id="KW-1185">Reference proteome</keyword>
<feature type="transmembrane region" description="Helical" evidence="8">
    <location>
        <begin position="521"/>
        <end position="542"/>
    </location>
</feature>
<evidence type="ECO:0000256" key="4">
    <source>
        <dbReference type="ARBA" id="ARBA00022989"/>
    </source>
</evidence>
<dbReference type="SMART" id="SM00248">
    <property type="entry name" value="ANK"/>
    <property type="match status" value="9"/>
</dbReference>
<keyword evidence="3" id="KW-0677">Repeat</keyword>
<evidence type="ECO:0000256" key="7">
    <source>
        <dbReference type="PROSITE-ProRule" id="PRU00023"/>
    </source>
</evidence>
<dbReference type="Gene3D" id="1.25.40.20">
    <property type="entry name" value="Ankyrin repeat-containing domain"/>
    <property type="match status" value="1"/>
</dbReference>
<dbReference type="EMBL" id="CAXIPR030000087">
    <property type="protein sequence ID" value="CAM0144820.1"/>
    <property type="molecule type" value="Genomic_DNA"/>
</dbReference>
<name>A0ABC9GSU5_9POAL</name>